<protein>
    <submittedName>
        <fullName evidence="2">Fungal transcriptional regulatory protein, N-terminal</fullName>
    </submittedName>
</protein>
<evidence type="ECO:0000313" key="3">
    <source>
        <dbReference type="Proteomes" id="UP000595662"/>
    </source>
</evidence>
<feature type="region of interest" description="Disordered" evidence="1">
    <location>
        <begin position="38"/>
        <end position="86"/>
    </location>
</feature>
<dbReference type="Proteomes" id="UP000595662">
    <property type="component" value="Chromosome 5"/>
</dbReference>
<feature type="compositionally biased region" description="Polar residues" evidence="1">
    <location>
        <begin position="51"/>
        <end position="63"/>
    </location>
</feature>
<organism evidence="2 3">
    <name type="scientific">Penicillium digitatum</name>
    <name type="common">Green mold</name>
    <dbReference type="NCBI Taxonomy" id="36651"/>
    <lineage>
        <taxon>Eukaryota</taxon>
        <taxon>Fungi</taxon>
        <taxon>Dikarya</taxon>
        <taxon>Ascomycota</taxon>
        <taxon>Pezizomycotina</taxon>
        <taxon>Eurotiomycetes</taxon>
        <taxon>Eurotiomycetidae</taxon>
        <taxon>Eurotiales</taxon>
        <taxon>Aspergillaceae</taxon>
        <taxon>Penicillium</taxon>
    </lineage>
</organism>
<evidence type="ECO:0000313" key="2">
    <source>
        <dbReference type="EMBL" id="QQK46404.1"/>
    </source>
</evidence>
<proteinExistence type="predicted"/>
<name>A0A7T6XSG3_PENDI</name>
<dbReference type="GeneID" id="90952246"/>
<reference evidence="2 3" key="1">
    <citation type="submission" date="2020-08" db="EMBL/GenBank/DDBJ databases">
        <title>The completed genome sequence of the pathogenic ascomycete fungus Penicillium digitatum.</title>
        <authorList>
            <person name="Wang M."/>
        </authorList>
    </citation>
    <scope>NUCLEOTIDE SEQUENCE [LARGE SCALE GENOMIC DNA]</scope>
    <source>
        <strain evidence="2 3">PdW03</strain>
    </source>
</reference>
<dbReference type="EMBL" id="CP060778">
    <property type="protein sequence ID" value="QQK46404.1"/>
    <property type="molecule type" value="Genomic_DNA"/>
</dbReference>
<evidence type="ECO:0000256" key="1">
    <source>
        <dbReference type="SAM" id="MobiDB-lite"/>
    </source>
</evidence>
<feature type="compositionally biased region" description="Basic and acidic residues" evidence="1">
    <location>
        <begin position="64"/>
        <end position="86"/>
    </location>
</feature>
<accession>A0A7T6XSG3</accession>
<dbReference type="RefSeq" id="XP_065957598.1">
    <property type="nucleotide sequence ID" value="XM_066099871.1"/>
</dbReference>
<sequence length="124" mass="14099">MRCSGGGWSLPCEHVRCQAQFDILFVWSPIEEKQLLALPSPQKRARRTLNRPPSKSVQRATTPDTDHTPDLNDHPDRQMTAKKTELPVFKEEKSRYVCDEASVALGQKIPEPRDIIESSSDEEL</sequence>
<dbReference type="AlphaFoldDB" id="A0A7T6XSG3"/>
<gene>
    <name evidence="2" type="ORF">Pdw03_1302</name>
</gene>